<protein>
    <submittedName>
        <fullName evidence="8">U3 small nucleolar ribonucleoprotein complex, subunit Mpp10</fullName>
    </submittedName>
</protein>
<feature type="compositionally biased region" description="Basic residues" evidence="7">
    <location>
        <begin position="77"/>
        <end position="89"/>
    </location>
</feature>
<feature type="compositionally biased region" description="Basic residues" evidence="7">
    <location>
        <begin position="379"/>
        <end position="390"/>
    </location>
</feature>
<keyword evidence="2" id="KW-0690">Ribosome biogenesis</keyword>
<keyword evidence="3" id="KW-0698">rRNA processing</keyword>
<comment type="caution">
    <text evidence="8">The sequence shown here is derived from an EMBL/GenBank/DDBJ whole genome shotgun (WGS) entry which is preliminary data.</text>
</comment>
<reference evidence="8 9" key="1">
    <citation type="journal article" date="2021" name="Nat. Commun.">
        <title>Genetic determinants of endophytism in the Arabidopsis root mycobiome.</title>
        <authorList>
            <person name="Mesny F."/>
            <person name="Miyauchi S."/>
            <person name="Thiergart T."/>
            <person name="Pickel B."/>
            <person name="Atanasova L."/>
            <person name="Karlsson M."/>
            <person name="Huettel B."/>
            <person name="Barry K.W."/>
            <person name="Haridas S."/>
            <person name="Chen C."/>
            <person name="Bauer D."/>
            <person name="Andreopoulos W."/>
            <person name="Pangilinan J."/>
            <person name="LaButti K."/>
            <person name="Riley R."/>
            <person name="Lipzen A."/>
            <person name="Clum A."/>
            <person name="Drula E."/>
            <person name="Henrissat B."/>
            <person name="Kohler A."/>
            <person name="Grigoriev I.V."/>
            <person name="Martin F.M."/>
            <person name="Hacquard S."/>
        </authorList>
    </citation>
    <scope>NUCLEOTIDE SEQUENCE [LARGE SCALE GENOMIC DNA]</scope>
    <source>
        <strain evidence="8 9">MPI-CAGE-CH-0241</strain>
    </source>
</reference>
<dbReference type="AlphaFoldDB" id="A0A9P9ATA3"/>
<sequence>MAETKSKPTASQKATDEEPPSDDEDGDDEEAGPTFGDMALDAPEGESEDEDFDEPVDDEANDMNANGVYYKDFFAPPRKKYNGSKPKKAVRFEPKQPNEADVQRAMDDVRRDLFDDESEQEDSDDALSDASAGNPKSRRSAHERRQAKLAEEIRKLEAASVAKREWAMAGEATAVSRPMNSLLEEDLDFEHLGKPVPVITPEVTEGIEELIKRRILAQEFDEVIRRRPDSEIVPSGTRRGLLELDDSKATKGLAEIYEEEHVKNTNPDTYVSQSDEKLQREEKEIENMWRDVSARLDSLSSWHYKPKPVAPAISVVADVATVAMEDAQPSTAQGVTGESSRMAPQEIYKAGDSADKGEVVTKGGMPLARQELSREDKARRRRREKERVRKAGGVDGGKVVSHRAKMRNDTIAELKKGNVKVINRKGEITDVDGNKAKKAKAVTSGGFKL</sequence>
<dbReference type="EMBL" id="JAGPYM010000001">
    <property type="protein sequence ID" value="KAH6899641.1"/>
    <property type="molecule type" value="Genomic_DNA"/>
</dbReference>
<feature type="compositionally biased region" description="Acidic residues" evidence="7">
    <location>
        <begin position="17"/>
        <end position="31"/>
    </location>
</feature>
<evidence type="ECO:0000256" key="5">
    <source>
        <dbReference type="ARBA" id="ARBA00023274"/>
    </source>
</evidence>
<comment type="subcellular location">
    <subcellularLocation>
        <location evidence="1">Nucleus</location>
        <location evidence="1">Nucleolus</location>
    </subcellularLocation>
</comment>
<dbReference type="GO" id="GO:0032040">
    <property type="term" value="C:small-subunit processome"/>
    <property type="evidence" value="ECO:0007669"/>
    <property type="project" value="TreeGrafter"/>
</dbReference>
<evidence type="ECO:0000256" key="2">
    <source>
        <dbReference type="ARBA" id="ARBA00022517"/>
    </source>
</evidence>
<dbReference type="Pfam" id="PF04006">
    <property type="entry name" value="Mpp10"/>
    <property type="match status" value="1"/>
</dbReference>
<keyword evidence="9" id="KW-1185">Reference proteome</keyword>
<dbReference type="Proteomes" id="UP000777438">
    <property type="component" value="Unassembled WGS sequence"/>
</dbReference>
<dbReference type="PANTHER" id="PTHR17039:SF0">
    <property type="entry name" value="U3 SMALL NUCLEOLAR RIBONUCLEOPROTEIN PROTEIN MPP10"/>
    <property type="match status" value="1"/>
</dbReference>
<evidence type="ECO:0000256" key="4">
    <source>
        <dbReference type="ARBA" id="ARBA00023242"/>
    </source>
</evidence>
<dbReference type="GO" id="GO:0006364">
    <property type="term" value="P:rRNA processing"/>
    <property type="evidence" value="ECO:0007669"/>
    <property type="project" value="UniProtKB-KW"/>
</dbReference>
<evidence type="ECO:0000256" key="6">
    <source>
        <dbReference type="ARBA" id="ARBA00029455"/>
    </source>
</evidence>
<dbReference type="OrthoDB" id="445326at2759"/>
<evidence type="ECO:0000313" key="9">
    <source>
        <dbReference type="Proteomes" id="UP000777438"/>
    </source>
</evidence>
<evidence type="ECO:0000256" key="3">
    <source>
        <dbReference type="ARBA" id="ARBA00022552"/>
    </source>
</evidence>
<comment type="similarity">
    <text evidence="6">Belongs to the MPP10 family.</text>
</comment>
<dbReference type="GO" id="GO:0005732">
    <property type="term" value="C:sno(s)RNA-containing ribonucleoprotein complex"/>
    <property type="evidence" value="ECO:0007669"/>
    <property type="project" value="InterPro"/>
</dbReference>
<dbReference type="InterPro" id="IPR012173">
    <property type="entry name" value="Mpp10"/>
</dbReference>
<dbReference type="PANTHER" id="PTHR17039">
    <property type="entry name" value="U3 SMALL NUCLEOLAR RIBONUCLEOPROTEIN PROTEIN MPP10"/>
    <property type="match status" value="1"/>
</dbReference>
<name>A0A9P9ATA3_9HYPO</name>
<feature type="compositionally biased region" description="Acidic residues" evidence="7">
    <location>
        <begin position="43"/>
        <end position="61"/>
    </location>
</feature>
<feature type="region of interest" description="Disordered" evidence="7">
    <location>
        <begin position="356"/>
        <end position="408"/>
    </location>
</feature>
<gene>
    <name evidence="8" type="ORF">B0T10DRAFT_468265</name>
</gene>
<evidence type="ECO:0000256" key="7">
    <source>
        <dbReference type="SAM" id="MobiDB-lite"/>
    </source>
</evidence>
<dbReference type="GO" id="GO:0034457">
    <property type="term" value="C:Mpp10 complex"/>
    <property type="evidence" value="ECO:0007669"/>
    <property type="project" value="InterPro"/>
</dbReference>
<feature type="compositionally biased region" description="Basic and acidic residues" evidence="7">
    <location>
        <begin position="90"/>
        <end position="113"/>
    </location>
</feature>
<organism evidence="8 9">
    <name type="scientific">Thelonectria olida</name>
    <dbReference type="NCBI Taxonomy" id="1576542"/>
    <lineage>
        <taxon>Eukaryota</taxon>
        <taxon>Fungi</taxon>
        <taxon>Dikarya</taxon>
        <taxon>Ascomycota</taxon>
        <taxon>Pezizomycotina</taxon>
        <taxon>Sordariomycetes</taxon>
        <taxon>Hypocreomycetidae</taxon>
        <taxon>Hypocreales</taxon>
        <taxon>Nectriaceae</taxon>
        <taxon>Thelonectria</taxon>
    </lineage>
</organism>
<feature type="region of interest" description="Disordered" evidence="7">
    <location>
        <begin position="1"/>
        <end position="147"/>
    </location>
</feature>
<keyword evidence="5 8" id="KW-0687">Ribonucleoprotein</keyword>
<evidence type="ECO:0000313" key="8">
    <source>
        <dbReference type="EMBL" id="KAH6899641.1"/>
    </source>
</evidence>
<keyword evidence="4" id="KW-0539">Nucleus</keyword>
<evidence type="ECO:0000256" key="1">
    <source>
        <dbReference type="ARBA" id="ARBA00004604"/>
    </source>
</evidence>
<accession>A0A9P9ATA3</accession>
<proteinExistence type="inferred from homology"/>
<feature type="compositionally biased region" description="Acidic residues" evidence="7">
    <location>
        <begin position="114"/>
        <end position="127"/>
    </location>
</feature>
<dbReference type="PIRSF" id="PIRSF017300">
    <property type="entry name" value="snoRNP_Mpp10"/>
    <property type="match status" value="1"/>
</dbReference>